<evidence type="ECO:0000313" key="1">
    <source>
        <dbReference type="EMBL" id="KAE9403777.1"/>
    </source>
</evidence>
<evidence type="ECO:0000313" key="2">
    <source>
        <dbReference type="Proteomes" id="UP000799118"/>
    </source>
</evidence>
<reference evidence="1" key="1">
    <citation type="journal article" date="2019" name="Environ. Microbiol.">
        <title>Fungal ecological strategies reflected in gene transcription - a case study of two litter decomposers.</title>
        <authorList>
            <person name="Barbi F."/>
            <person name="Kohler A."/>
            <person name="Barry K."/>
            <person name="Baskaran P."/>
            <person name="Daum C."/>
            <person name="Fauchery L."/>
            <person name="Ihrmark K."/>
            <person name="Kuo A."/>
            <person name="LaButti K."/>
            <person name="Lipzen A."/>
            <person name="Morin E."/>
            <person name="Grigoriev I.V."/>
            <person name="Henrissat B."/>
            <person name="Lindahl B."/>
            <person name="Martin F."/>
        </authorList>
    </citation>
    <scope>NUCLEOTIDE SEQUENCE</scope>
    <source>
        <strain evidence="1">JB14</strain>
    </source>
</reference>
<accession>A0A6A4I3M9</accession>
<dbReference type="Proteomes" id="UP000799118">
    <property type="component" value="Unassembled WGS sequence"/>
</dbReference>
<gene>
    <name evidence="1" type="ORF">BT96DRAFT_1016811</name>
</gene>
<dbReference type="AlphaFoldDB" id="A0A6A4I3M9"/>
<proteinExistence type="predicted"/>
<dbReference type="EMBL" id="ML769422">
    <property type="protein sequence ID" value="KAE9403777.1"/>
    <property type="molecule type" value="Genomic_DNA"/>
</dbReference>
<organism evidence="1 2">
    <name type="scientific">Gymnopus androsaceus JB14</name>
    <dbReference type="NCBI Taxonomy" id="1447944"/>
    <lineage>
        <taxon>Eukaryota</taxon>
        <taxon>Fungi</taxon>
        <taxon>Dikarya</taxon>
        <taxon>Basidiomycota</taxon>
        <taxon>Agaricomycotina</taxon>
        <taxon>Agaricomycetes</taxon>
        <taxon>Agaricomycetidae</taxon>
        <taxon>Agaricales</taxon>
        <taxon>Marasmiineae</taxon>
        <taxon>Omphalotaceae</taxon>
        <taxon>Gymnopus</taxon>
    </lineage>
</organism>
<name>A0A6A4I3M9_9AGAR</name>
<keyword evidence="2" id="KW-1185">Reference proteome</keyword>
<sequence>MDEVEEVTVVAGKATKRAEARSRWAFNAFQPERTGKSTLVPGLPTNLLIANLANKASNYEAISTDLDFMMLRTRLRSEHGPAVQDIAKILADVDKDLEDCDTEVSRLQLRIIVLRNQRRLLEEYRTYGMLHFISLIRRLPNENLLRISDYACVVCAHVGGILQRTTLHFGLVFISAWIQSIYMRPNFPVLDLYLESSQQSPLTLEITGSRIEGLEPHYLHMFTSMPSVNLDVIQLPWKQLRVLALKQHPRGMKSILDVCDKPTELQFQEVDAAGNYKLSSPPATAPKALVVPLPHIYVGQLGVITTSDHGPKHCTFSYLVHPSTSQLCSSSLSRSRTPTLLIYSVAFLSSYLTIDDSKRPLAPIAATDPSPITPRLIQSLHVFHRTNFVSVSSALVQRQQKLNLTFSGSTAFDNGGFVEIVSSRWLPSHIHGFEMHHGANHLDFGVGAECLRSAVMRLRNREINERFIRP</sequence>
<protein>
    <submittedName>
        <fullName evidence="1">Uncharacterized protein</fullName>
    </submittedName>
</protein>